<feature type="domain" description="Transketolase-like pyrimidine-binding" evidence="4">
    <location>
        <begin position="4"/>
        <end position="169"/>
    </location>
</feature>
<keyword evidence="6" id="KW-1185">Reference proteome</keyword>
<dbReference type="InterPro" id="IPR009014">
    <property type="entry name" value="Transketo_C/PFOR_II"/>
</dbReference>
<dbReference type="Pfam" id="PF02780">
    <property type="entry name" value="Transketolase_C"/>
    <property type="match status" value="1"/>
</dbReference>
<evidence type="ECO:0000259" key="4">
    <source>
        <dbReference type="SMART" id="SM00861"/>
    </source>
</evidence>
<gene>
    <name evidence="5" type="ORF">GM661_12310</name>
</gene>
<protein>
    <submittedName>
        <fullName evidence="5">Transketolase family protein</fullName>
    </submittedName>
</protein>
<dbReference type="SUPFAM" id="SSF52922">
    <property type="entry name" value="TK C-terminal domain-like"/>
    <property type="match status" value="1"/>
</dbReference>
<evidence type="ECO:0000313" key="6">
    <source>
        <dbReference type="Proteomes" id="UP000665020"/>
    </source>
</evidence>
<dbReference type="SMART" id="SM00861">
    <property type="entry name" value="Transket_pyr"/>
    <property type="match status" value="1"/>
</dbReference>
<dbReference type="InterPro" id="IPR005475">
    <property type="entry name" value="Transketolase-like_Pyr-bd"/>
</dbReference>
<dbReference type="AlphaFoldDB" id="A0A8A7KB74"/>
<comment type="cofactor">
    <cofactor evidence="1">
        <name>thiamine diphosphate</name>
        <dbReference type="ChEBI" id="CHEBI:58937"/>
    </cofactor>
</comment>
<sequence length="312" mass="33504">MAELANKAAICDTLIDLAKIDRDIVVLTSDSRGSASMTKFADELPEQLIEVGIAEQNLVGIAAGLAASGKKPYIASYAAFLSMRSIEQIKVDVAYSKTNVKVIGISGGLSYGPLGMSHHAVQDIAVMRAIPNLKVIMPADRYESKKMIEVLVNNEDPVYIRVGRNPVPDVYQGEVDFEIAKGVVMRDGSDLSIIACGRMVRTALDSAEELSKLGISCRVINMHTLKPLDDEIIIKSAAETGHIITLEEHSIYGGLGSAVAEVLAQNSPVSMKIIGIPDEPAIAGKAEEVYEYYGLSTPSIVEEAKKLLSNSR</sequence>
<comment type="similarity">
    <text evidence="2">Belongs to the transketolase family.</text>
</comment>
<dbReference type="SUPFAM" id="SSF52518">
    <property type="entry name" value="Thiamin diphosphate-binding fold (THDP-binding)"/>
    <property type="match status" value="1"/>
</dbReference>
<reference evidence="5" key="1">
    <citation type="submission" date="2019-12" db="EMBL/GenBank/DDBJ databases">
        <authorList>
            <person name="zhang j."/>
            <person name="sun C.M."/>
        </authorList>
    </citation>
    <scope>NUCLEOTIDE SEQUENCE</scope>
    <source>
        <strain evidence="5">NS-1</strain>
    </source>
</reference>
<proteinExistence type="inferred from homology"/>
<evidence type="ECO:0000256" key="3">
    <source>
        <dbReference type="ARBA" id="ARBA00023052"/>
    </source>
</evidence>
<dbReference type="Gene3D" id="3.40.50.920">
    <property type="match status" value="1"/>
</dbReference>
<dbReference type="InterPro" id="IPR051157">
    <property type="entry name" value="PDH/Transketolase"/>
</dbReference>
<keyword evidence="3" id="KW-0786">Thiamine pyrophosphate</keyword>
<dbReference type="Gene3D" id="3.40.50.970">
    <property type="match status" value="1"/>
</dbReference>
<dbReference type="FunFam" id="3.40.50.970:FF:000129">
    <property type="entry name" value="Transketolase"/>
    <property type="match status" value="1"/>
</dbReference>
<organism evidence="5 6">
    <name type="scientific">Iocasia fonsfrigidae</name>
    <dbReference type="NCBI Taxonomy" id="2682810"/>
    <lineage>
        <taxon>Bacteria</taxon>
        <taxon>Bacillati</taxon>
        <taxon>Bacillota</taxon>
        <taxon>Clostridia</taxon>
        <taxon>Halanaerobiales</taxon>
        <taxon>Halanaerobiaceae</taxon>
        <taxon>Iocasia</taxon>
    </lineage>
</organism>
<dbReference type="RefSeq" id="WP_230867096.1">
    <property type="nucleotide sequence ID" value="NZ_CP046640.1"/>
</dbReference>
<name>A0A8A7KB74_9FIRM</name>
<dbReference type="KEGG" id="ifn:GM661_12310"/>
<evidence type="ECO:0000256" key="2">
    <source>
        <dbReference type="ARBA" id="ARBA00007131"/>
    </source>
</evidence>
<dbReference type="InterPro" id="IPR033248">
    <property type="entry name" value="Transketolase_C"/>
</dbReference>
<accession>A0A8A7KB74</accession>
<dbReference type="PANTHER" id="PTHR43825">
    <property type="entry name" value="PYRUVATE DEHYDROGENASE E1 COMPONENT"/>
    <property type="match status" value="1"/>
</dbReference>
<evidence type="ECO:0000256" key="1">
    <source>
        <dbReference type="ARBA" id="ARBA00001964"/>
    </source>
</evidence>
<dbReference type="PANTHER" id="PTHR43825:SF1">
    <property type="entry name" value="TRANSKETOLASE-LIKE PYRIMIDINE-BINDING DOMAIN-CONTAINING PROTEIN"/>
    <property type="match status" value="1"/>
</dbReference>
<dbReference type="Pfam" id="PF02779">
    <property type="entry name" value="Transket_pyr"/>
    <property type="match status" value="1"/>
</dbReference>
<evidence type="ECO:0000313" key="5">
    <source>
        <dbReference type="EMBL" id="QTL98691.1"/>
    </source>
</evidence>
<dbReference type="Proteomes" id="UP000665020">
    <property type="component" value="Chromosome"/>
</dbReference>
<dbReference type="EMBL" id="CP046640">
    <property type="protein sequence ID" value="QTL98691.1"/>
    <property type="molecule type" value="Genomic_DNA"/>
</dbReference>
<dbReference type="InterPro" id="IPR029061">
    <property type="entry name" value="THDP-binding"/>
</dbReference>
<dbReference type="CDD" id="cd07033">
    <property type="entry name" value="TPP_PYR_DXS_TK_like"/>
    <property type="match status" value="1"/>
</dbReference>